<evidence type="ECO:0000256" key="6">
    <source>
        <dbReference type="ARBA" id="ARBA00022989"/>
    </source>
</evidence>
<keyword evidence="9" id="KW-0675">Receptor</keyword>
<name>A0AAV4SU23_9ARAC</name>
<feature type="domain" description="Ionotropic glutamate receptor L-glutamate and glycine-binding" evidence="15">
    <location>
        <begin position="7"/>
        <end position="115"/>
    </location>
</feature>
<evidence type="ECO:0000256" key="4">
    <source>
        <dbReference type="ARBA" id="ARBA00022475"/>
    </source>
</evidence>
<dbReference type="PANTHER" id="PTHR42643">
    <property type="entry name" value="IONOTROPIC RECEPTOR 20A-RELATED"/>
    <property type="match status" value="1"/>
</dbReference>
<comment type="caution">
    <text evidence="16">The sequence shown here is derived from an EMBL/GenBank/DDBJ whole genome shotgun (WGS) entry which is preliminary data.</text>
</comment>
<organism evidence="16 17">
    <name type="scientific">Caerostris darwini</name>
    <dbReference type="NCBI Taxonomy" id="1538125"/>
    <lineage>
        <taxon>Eukaryota</taxon>
        <taxon>Metazoa</taxon>
        <taxon>Ecdysozoa</taxon>
        <taxon>Arthropoda</taxon>
        <taxon>Chelicerata</taxon>
        <taxon>Arachnida</taxon>
        <taxon>Araneae</taxon>
        <taxon>Araneomorphae</taxon>
        <taxon>Entelegynae</taxon>
        <taxon>Araneoidea</taxon>
        <taxon>Araneidae</taxon>
        <taxon>Caerostris</taxon>
    </lineage>
</organism>
<evidence type="ECO:0000256" key="9">
    <source>
        <dbReference type="ARBA" id="ARBA00023170"/>
    </source>
</evidence>
<dbReference type="InterPro" id="IPR052192">
    <property type="entry name" value="Insect_Ionotropic_Sensory_Rcpt"/>
</dbReference>
<keyword evidence="7" id="KW-0406">Ion transport</keyword>
<feature type="transmembrane region" description="Helical" evidence="13">
    <location>
        <begin position="377"/>
        <end position="402"/>
    </location>
</feature>
<dbReference type="SUPFAM" id="SSF53850">
    <property type="entry name" value="Periplasmic binding protein-like II"/>
    <property type="match status" value="1"/>
</dbReference>
<dbReference type="Pfam" id="PF10613">
    <property type="entry name" value="Lig_chan-Glu_bd"/>
    <property type="match status" value="1"/>
</dbReference>
<dbReference type="GO" id="GO:0050906">
    <property type="term" value="P:detection of stimulus involved in sensory perception"/>
    <property type="evidence" value="ECO:0007669"/>
    <property type="project" value="UniProtKB-ARBA"/>
</dbReference>
<evidence type="ECO:0000313" key="16">
    <source>
        <dbReference type="EMBL" id="GIY37270.1"/>
    </source>
</evidence>
<dbReference type="InterPro" id="IPR019594">
    <property type="entry name" value="Glu/Gly-bd"/>
</dbReference>
<dbReference type="Proteomes" id="UP001054837">
    <property type="component" value="Unassembled WGS sequence"/>
</dbReference>
<accession>A0AAV4SU23</accession>
<dbReference type="AlphaFoldDB" id="A0AAV4SU23"/>
<evidence type="ECO:0000256" key="12">
    <source>
        <dbReference type="ARBA" id="ARBA00023303"/>
    </source>
</evidence>
<gene>
    <name evidence="16" type="primary">AVEN_154600_1</name>
    <name evidence="16" type="ORF">CDAR_261331</name>
</gene>
<evidence type="ECO:0000256" key="5">
    <source>
        <dbReference type="ARBA" id="ARBA00022692"/>
    </source>
</evidence>
<evidence type="ECO:0000313" key="17">
    <source>
        <dbReference type="Proteomes" id="UP001054837"/>
    </source>
</evidence>
<dbReference type="Gene3D" id="1.10.287.70">
    <property type="match status" value="1"/>
</dbReference>
<evidence type="ECO:0000256" key="7">
    <source>
        <dbReference type="ARBA" id="ARBA00023065"/>
    </source>
</evidence>
<feature type="transmembrane region" description="Helical" evidence="13">
    <location>
        <begin position="130"/>
        <end position="151"/>
    </location>
</feature>
<dbReference type="PANTHER" id="PTHR42643:SF24">
    <property type="entry name" value="IONOTROPIC RECEPTOR 60A"/>
    <property type="match status" value="1"/>
</dbReference>
<evidence type="ECO:0000256" key="13">
    <source>
        <dbReference type="SAM" id="Phobius"/>
    </source>
</evidence>
<evidence type="ECO:0000256" key="10">
    <source>
        <dbReference type="ARBA" id="ARBA00023180"/>
    </source>
</evidence>
<feature type="domain" description="Ionotropic glutamate receptor C-terminal" evidence="14">
    <location>
        <begin position="121"/>
        <end position="387"/>
    </location>
</feature>
<proteinExistence type="inferred from homology"/>
<comment type="similarity">
    <text evidence="2">Belongs to the glutamate-gated ion channel (TC 1.A.10.1) family.</text>
</comment>
<keyword evidence="8 13" id="KW-0472">Membrane</keyword>
<evidence type="ECO:0000256" key="2">
    <source>
        <dbReference type="ARBA" id="ARBA00008685"/>
    </source>
</evidence>
<evidence type="ECO:0000256" key="3">
    <source>
        <dbReference type="ARBA" id="ARBA00022448"/>
    </source>
</evidence>
<dbReference type="Gene3D" id="3.40.190.10">
    <property type="entry name" value="Periplasmic binding protein-like II"/>
    <property type="match status" value="1"/>
</dbReference>
<keyword evidence="6 13" id="KW-1133">Transmembrane helix</keyword>
<protein>
    <submittedName>
        <fullName evidence="16">Lig_chan-Glu_bd domain-containing protein</fullName>
    </submittedName>
</protein>
<dbReference type="InterPro" id="IPR001320">
    <property type="entry name" value="Iontro_rcpt_C"/>
</dbReference>
<sequence>MKFPSTLRISSVSVPHLFEIHRTESGELLTFGFESRVLNTLAKVLNFQYEHFIPPEKQLGHLGENGSFSGVIGMLQRGEADLGVGGIGMLHERLDVVDFSHTYMIQRLIFLVEKPGPLSPVWALVEPFDVFSWTIMFLMLAIVPAIFMLLLKLRFSLFKLYIYMYGSILHQPLEFKDNRIQTRILVGSWLLLGLIISLSYSACLLSFLSLPLQGKPVKTFMELAKAVKSGTHKCVMLSGVPAVNFLLDSPNKDLASLGSAVVNNNWFYDAPEIMNPNLISGKTAVANVEFNLNLLLGKLPPESYIFSEDALISFKFGWPMRKGFCCKKSLDRLISWMVAAGLIEKYQNDEWLKIRIKSSKKFQIPSHENNSLCIKDLIGVFFILPVGQFISFFAFVGEILLFRITNCNKK</sequence>
<keyword evidence="12" id="KW-0407">Ion channel</keyword>
<keyword evidence="10" id="KW-0325">Glycoprotein</keyword>
<dbReference type="EMBL" id="BPLQ01008434">
    <property type="protein sequence ID" value="GIY37270.1"/>
    <property type="molecule type" value="Genomic_DNA"/>
</dbReference>
<evidence type="ECO:0000259" key="14">
    <source>
        <dbReference type="Pfam" id="PF00060"/>
    </source>
</evidence>
<dbReference type="GO" id="GO:0015276">
    <property type="term" value="F:ligand-gated monoatomic ion channel activity"/>
    <property type="evidence" value="ECO:0007669"/>
    <property type="project" value="InterPro"/>
</dbReference>
<evidence type="ECO:0000259" key="15">
    <source>
        <dbReference type="Pfam" id="PF10613"/>
    </source>
</evidence>
<keyword evidence="11" id="KW-1071">Ligand-gated ion channel</keyword>
<dbReference type="GO" id="GO:0005886">
    <property type="term" value="C:plasma membrane"/>
    <property type="evidence" value="ECO:0007669"/>
    <property type="project" value="UniProtKB-SubCell"/>
</dbReference>
<evidence type="ECO:0000256" key="8">
    <source>
        <dbReference type="ARBA" id="ARBA00023136"/>
    </source>
</evidence>
<evidence type="ECO:0000256" key="11">
    <source>
        <dbReference type="ARBA" id="ARBA00023286"/>
    </source>
</evidence>
<keyword evidence="17" id="KW-1185">Reference proteome</keyword>
<reference evidence="16 17" key="1">
    <citation type="submission" date="2021-06" db="EMBL/GenBank/DDBJ databases">
        <title>Caerostris darwini draft genome.</title>
        <authorList>
            <person name="Kono N."/>
            <person name="Arakawa K."/>
        </authorList>
    </citation>
    <scope>NUCLEOTIDE SEQUENCE [LARGE SCALE GENOMIC DNA]</scope>
</reference>
<comment type="subcellular location">
    <subcellularLocation>
        <location evidence="1">Cell membrane</location>
        <topology evidence="1">Multi-pass membrane protein</topology>
    </subcellularLocation>
</comment>
<feature type="transmembrane region" description="Helical" evidence="13">
    <location>
        <begin position="184"/>
        <end position="208"/>
    </location>
</feature>
<dbReference type="Pfam" id="PF00060">
    <property type="entry name" value="Lig_chan"/>
    <property type="match status" value="1"/>
</dbReference>
<keyword evidence="4" id="KW-1003">Cell membrane</keyword>
<keyword evidence="5 13" id="KW-0812">Transmembrane</keyword>
<evidence type="ECO:0000256" key="1">
    <source>
        <dbReference type="ARBA" id="ARBA00004651"/>
    </source>
</evidence>
<keyword evidence="3" id="KW-0813">Transport</keyword>